<keyword evidence="6 7" id="KW-0472">Membrane</keyword>
<feature type="transmembrane region" description="Helical" evidence="7">
    <location>
        <begin position="289"/>
        <end position="308"/>
    </location>
</feature>
<feature type="transmembrane region" description="Helical" evidence="7">
    <location>
        <begin position="263"/>
        <end position="283"/>
    </location>
</feature>
<dbReference type="InterPro" id="IPR002656">
    <property type="entry name" value="Acyl_transf_3_dom"/>
</dbReference>
<sequence length="322" mass="36708">MVWRRMRLYTLDSLKAVAAFSVVTLHVGLFDEFSQFYAEIIRLSGRWAVPFFFMVTGYFIGIKNAESQLSHSVLKIAKVFVVSSLLYLPYYFIHHDYSVKQVGERVLSDTIIISGMSFHLWYLSSLIFGLLTFKLLHQKLSQRGLLMISIAIVLCYFTVDLLPDLTDNDNWVRHFISVPCIVFGYLVSKIDQERINLRLCGIVLLVSVVGIYLLPYALDGEGTRSVIQRQFPLFVIPFCLALLLIAVRLNVNNNALAHIGKDYSLVIYTCHPLLMALLKYQLLPSDWQPDWLIAILTFALAVSFAIALKKVCLPAYRLLNGQ</sequence>
<dbReference type="Proteomes" id="UP000462621">
    <property type="component" value="Unassembled WGS sequence"/>
</dbReference>
<feature type="transmembrane region" description="Helical" evidence="7">
    <location>
        <begin position="140"/>
        <end position="159"/>
    </location>
</feature>
<comment type="similarity">
    <text evidence="2">Belongs to the acyltransferase 3 family.</text>
</comment>
<feature type="transmembrane region" description="Helical" evidence="7">
    <location>
        <begin position="73"/>
        <end position="92"/>
    </location>
</feature>
<dbReference type="GO" id="GO:0009246">
    <property type="term" value="P:enterobacterial common antigen biosynthetic process"/>
    <property type="evidence" value="ECO:0007669"/>
    <property type="project" value="TreeGrafter"/>
</dbReference>
<evidence type="ECO:0000313" key="9">
    <source>
        <dbReference type="EMBL" id="MZI93310.1"/>
    </source>
</evidence>
<dbReference type="EMBL" id="WEKT01000012">
    <property type="protein sequence ID" value="MZI93310.1"/>
    <property type="molecule type" value="Genomic_DNA"/>
</dbReference>
<evidence type="ECO:0000256" key="7">
    <source>
        <dbReference type="SAM" id="Phobius"/>
    </source>
</evidence>
<evidence type="ECO:0000256" key="2">
    <source>
        <dbReference type="ARBA" id="ARBA00007400"/>
    </source>
</evidence>
<evidence type="ECO:0000256" key="4">
    <source>
        <dbReference type="ARBA" id="ARBA00022692"/>
    </source>
</evidence>
<keyword evidence="9" id="KW-0808">Transferase</keyword>
<reference evidence="9 10" key="1">
    <citation type="submission" date="2019-10" db="EMBL/GenBank/DDBJ databases">
        <title>Vibrio sp. nov. isolated from a shrimp pond.</title>
        <authorList>
            <person name="Gomez-Gil B."/>
            <person name="Enciso-Ibarra J."/>
            <person name="Enciso-Ibarra K."/>
            <person name="Bolan-Mejia C."/>
        </authorList>
    </citation>
    <scope>NUCLEOTIDE SEQUENCE [LARGE SCALE GENOMIC DNA]</scope>
    <source>
        <strain evidence="9 10">CAIM 722</strain>
    </source>
</reference>
<evidence type="ECO:0000256" key="5">
    <source>
        <dbReference type="ARBA" id="ARBA00022989"/>
    </source>
</evidence>
<feature type="transmembrane region" description="Helical" evidence="7">
    <location>
        <begin position="199"/>
        <end position="218"/>
    </location>
</feature>
<feature type="transmembrane region" description="Helical" evidence="7">
    <location>
        <begin position="40"/>
        <end position="61"/>
    </location>
</feature>
<feature type="transmembrane region" description="Helical" evidence="7">
    <location>
        <begin position="230"/>
        <end position="251"/>
    </location>
</feature>
<feature type="transmembrane region" description="Helical" evidence="7">
    <location>
        <begin position="112"/>
        <end position="133"/>
    </location>
</feature>
<keyword evidence="4 7" id="KW-0812">Transmembrane</keyword>
<keyword evidence="5 7" id="KW-1133">Transmembrane helix</keyword>
<evidence type="ECO:0000256" key="6">
    <source>
        <dbReference type="ARBA" id="ARBA00023136"/>
    </source>
</evidence>
<comment type="caution">
    <text evidence="9">The sequence shown here is derived from an EMBL/GenBank/DDBJ whole genome shotgun (WGS) entry which is preliminary data.</text>
</comment>
<evidence type="ECO:0000256" key="1">
    <source>
        <dbReference type="ARBA" id="ARBA00004651"/>
    </source>
</evidence>
<dbReference type="PANTHER" id="PTHR40074:SF2">
    <property type="entry name" value="O-ACETYLTRANSFERASE WECH"/>
    <property type="match status" value="1"/>
</dbReference>
<protein>
    <submittedName>
        <fullName evidence="9">Acyltransferase family protein</fullName>
    </submittedName>
</protein>
<accession>A0A7X4RUI2</accession>
<evidence type="ECO:0000313" key="10">
    <source>
        <dbReference type="Proteomes" id="UP000462621"/>
    </source>
</evidence>
<name>A0A7X4RUI2_9VIBR</name>
<gene>
    <name evidence="9" type="ORF">F9817_08885</name>
</gene>
<keyword evidence="10" id="KW-1185">Reference proteome</keyword>
<comment type="subcellular location">
    <subcellularLocation>
        <location evidence="1">Cell membrane</location>
        <topology evidence="1">Multi-pass membrane protein</topology>
    </subcellularLocation>
</comment>
<keyword evidence="3" id="KW-1003">Cell membrane</keyword>
<evidence type="ECO:0000259" key="8">
    <source>
        <dbReference type="Pfam" id="PF01757"/>
    </source>
</evidence>
<evidence type="ECO:0000256" key="3">
    <source>
        <dbReference type="ARBA" id="ARBA00022475"/>
    </source>
</evidence>
<feature type="transmembrane region" description="Helical" evidence="7">
    <location>
        <begin position="171"/>
        <end position="187"/>
    </location>
</feature>
<dbReference type="AlphaFoldDB" id="A0A7X4RUI2"/>
<dbReference type="Pfam" id="PF01757">
    <property type="entry name" value="Acyl_transf_3"/>
    <property type="match status" value="1"/>
</dbReference>
<dbReference type="GO" id="GO:0005886">
    <property type="term" value="C:plasma membrane"/>
    <property type="evidence" value="ECO:0007669"/>
    <property type="project" value="UniProtKB-SubCell"/>
</dbReference>
<organism evidence="9 10">
    <name type="scientific">Vibrio eleionomae</name>
    <dbReference type="NCBI Taxonomy" id="2653505"/>
    <lineage>
        <taxon>Bacteria</taxon>
        <taxon>Pseudomonadati</taxon>
        <taxon>Pseudomonadota</taxon>
        <taxon>Gammaproteobacteria</taxon>
        <taxon>Vibrionales</taxon>
        <taxon>Vibrionaceae</taxon>
        <taxon>Vibrio</taxon>
    </lineage>
</organism>
<proteinExistence type="inferred from homology"/>
<keyword evidence="9" id="KW-0012">Acyltransferase</keyword>
<dbReference type="GO" id="GO:0016413">
    <property type="term" value="F:O-acetyltransferase activity"/>
    <property type="evidence" value="ECO:0007669"/>
    <property type="project" value="TreeGrafter"/>
</dbReference>
<feature type="domain" description="Acyltransferase 3" evidence="8">
    <location>
        <begin position="9"/>
        <end position="307"/>
    </location>
</feature>
<dbReference type="PANTHER" id="PTHR40074">
    <property type="entry name" value="O-ACETYLTRANSFERASE WECH"/>
    <property type="match status" value="1"/>
</dbReference>